<reference evidence="1" key="1">
    <citation type="submission" date="2014-11" db="EMBL/GenBank/DDBJ databases">
        <authorList>
            <person name="Amaro Gonzalez C."/>
        </authorList>
    </citation>
    <scope>NUCLEOTIDE SEQUENCE</scope>
</reference>
<sequence length="40" mass="4569">MTSTAGSISQLPLRDDWQLCSHTVTCYIHCGYGNRYITYI</sequence>
<organism evidence="1">
    <name type="scientific">Anguilla anguilla</name>
    <name type="common">European freshwater eel</name>
    <name type="synonym">Muraena anguilla</name>
    <dbReference type="NCBI Taxonomy" id="7936"/>
    <lineage>
        <taxon>Eukaryota</taxon>
        <taxon>Metazoa</taxon>
        <taxon>Chordata</taxon>
        <taxon>Craniata</taxon>
        <taxon>Vertebrata</taxon>
        <taxon>Euteleostomi</taxon>
        <taxon>Actinopterygii</taxon>
        <taxon>Neopterygii</taxon>
        <taxon>Teleostei</taxon>
        <taxon>Anguilliformes</taxon>
        <taxon>Anguillidae</taxon>
        <taxon>Anguilla</taxon>
    </lineage>
</organism>
<name>A0A0E9QTR8_ANGAN</name>
<evidence type="ECO:0000313" key="1">
    <source>
        <dbReference type="EMBL" id="JAH19675.1"/>
    </source>
</evidence>
<accession>A0A0E9QTR8</accession>
<protein>
    <submittedName>
        <fullName evidence="1">Uncharacterized protein</fullName>
    </submittedName>
</protein>
<dbReference type="EMBL" id="GBXM01088902">
    <property type="protein sequence ID" value="JAH19675.1"/>
    <property type="molecule type" value="Transcribed_RNA"/>
</dbReference>
<dbReference type="AlphaFoldDB" id="A0A0E9QTR8"/>
<proteinExistence type="predicted"/>
<reference evidence="1" key="2">
    <citation type="journal article" date="2015" name="Fish Shellfish Immunol.">
        <title>Early steps in the European eel (Anguilla anguilla)-Vibrio vulnificus interaction in the gills: Role of the RtxA13 toxin.</title>
        <authorList>
            <person name="Callol A."/>
            <person name="Pajuelo D."/>
            <person name="Ebbesson L."/>
            <person name="Teles M."/>
            <person name="MacKenzie S."/>
            <person name="Amaro C."/>
        </authorList>
    </citation>
    <scope>NUCLEOTIDE SEQUENCE</scope>
</reference>